<evidence type="ECO:0000256" key="13">
    <source>
        <dbReference type="ARBA" id="ARBA00023011"/>
    </source>
</evidence>
<dbReference type="Pfam" id="PF00667">
    <property type="entry name" value="FAD_binding_1"/>
    <property type="match status" value="1"/>
</dbReference>
<dbReference type="PROSITE" id="PS50902">
    <property type="entry name" value="FLAVODOXIN_LIKE"/>
    <property type="match status" value="1"/>
</dbReference>
<keyword evidence="8 20" id="KW-0274">FAD</keyword>
<feature type="binding site" evidence="20">
    <location>
        <position position="556"/>
    </location>
    <ligand>
        <name>NADP(+)</name>
        <dbReference type="ChEBI" id="CHEBI:58349"/>
    </ligand>
</feature>
<feature type="binding site" evidence="20">
    <location>
        <position position="712"/>
    </location>
    <ligand>
        <name>FAD</name>
        <dbReference type="ChEBI" id="CHEBI:57692"/>
    </ligand>
</feature>
<evidence type="ECO:0000256" key="8">
    <source>
        <dbReference type="ARBA" id="ARBA00022827"/>
    </source>
</evidence>
<dbReference type="InterPro" id="IPR017927">
    <property type="entry name" value="FAD-bd_FR_type"/>
</dbReference>
<dbReference type="GO" id="GO:0050661">
    <property type="term" value="F:NADP binding"/>
    <property type="evidence" value="ECO:0007669"/>
    <property type="project" value="UniProtKB-UniRule"/>
</dbReference>
<evidence type="ECO:0000256" key="3">
    <source>
        <dbReference type="ARBA" id="ARBA00022630"/>
    </source>
</evidence>
<dbReference type="Pfam" id="PF00258">
    <property type="entry name" value="Flavodoxin_1"/>
    <property type="match status" value="1"/>
</dbReference>
<dbReference type="GO" id="GO:0005789">
    <property type="term" value="C:endoplasmic reticulum membrane"/>
    <property type="evidence" value="ECO:0007669"/>
    <property type="project" value="UniProtKB-SubCell"/>
</dbReference>
<organism evidence="24 25">
    <name type="scientific">Malassezia restricta (strain ATCC 96810 / NBRC 103918 / CBS 7877)</name>
    <name type="common">Seborrheic dermatitis infection agent</name>
    <dbReference type="NCBI Taxonomy" id="425264"/>
    <lineage>
        <taxon>Eukaryota</taxon>
        <taxon>Fungi</taxon>
        <taxon>Dikarya</taxon>
        <taxon>Basidiomycota</taxon>
        <taxon>Ustilaginomycotina</taxon>
        <taxon>Malasseziomycetes</taxon>
        <taxon>Malasseziales</taxon>
        <taxon>Malasseziaceae</taxon>
        <taxon>Malassezia</taxon>
    </lineage>
</organism>
<feature type="binding site" evidence="20">
    <location>
        <begin position="478"/>
        <end position="481"/>
    </location>
    <ligand>
        <name>FAD</name>
        <dbReference type="ChEBI" id="CHEBI:57692"/>
    </ligand>
</feature>
<evidence type="ECO:0000313" key="24">
    <source>
        <dbReference type="EMBL" id="AYO41004.1"/>
    </source>
</evidence>
<evidence type="ECO:0000256" key="11">
    <source>
        <dbReference type="ARBA" id="ARBA00022989"/>
    </source>
</evidence>
<feature type="binding site" evidence="20">
    <location>
        <begin position="112"/>
        <end position="115"/>
    </location>
    <ligand>
        <name>FMN</name>
        <dbReference type="ChEBI" id="CHEBI:58210"/>
    </ligand>
</feature>
<dbReference type="HAMAP" id="MF_03212">
    <property type="entry name" value="NCPR"/>
    <property type="match status" value="1"/>
</dbReference>
<evidence type="ECO:0000256" key="12">
    <source>
        <dbReference type="ARBA" id="ARBA00023002"/>
    </source>
</evidence>
<dbReference type="InterPro" id="IPR017938">
    <property type="entry name" value="Riboflavin_synthase-like_b-brl"/>
</dbReference>
<dbReference type="GO" id="GO:0010181">
    <property type="term" value="F:FMN binding"/>
    <property type="evidence" value="ECO:0007669"/>
    <property type="project" value="UniProtKB-UniRule"/>
</dbReference>
<keyword evidence="2 20" id="KW-0444">Lipid biosynthesis</keyword>
<evidence type="ECO:0000256" key="19">
    <source>
        <dbReference type="ARBA" id="ARBA00049342"/>
    </source>
</evidence>
<evidence type="ECO:0000256" key="4">
    <source>
        <dbReference type="ARBA" id="ARBA00022643"/>
    </source>
</evidence>
<dbReference type="PROSITE" id="PS51384">
    <property type="entry name" value="FAD_FR"/>
    <property type="match status" value="1"/>
</dbReference>
<dbReference type="Pfam" id="PF00175">
    <property type="entry name" value="NAD_binding_1"/>
    <property type="match status" value="1"/>
</dbReference>
<dbReference type="InterPro" id="IPR001094">
    <property type="entry name" value="Flavdoxin-like"/>
</dbReference>
<keyword evidence="6 20" id="KW-1000">Mitochondrion outer membrane</keyword>
<dbReference type="GO" id="GO:0006696">
    <property type="term" value="P:ergosterol biosynthetic process"/>
    <property type="evidence" value="ECO:0007669"/>
    <property type="project" value="UniProtKB-UniRule"/>
</dbReference>
<dbReference type="SUPFAM" id="SSF52343">
    <property type="entry name" value="Ferredoxin reductase-like, C-terminal NADP-linked domain"/>
    <property type="match status" value="1"/>
</dbReference>
<keyword evidence="9 20" id="KW-0521">NADP</keyword>
<evidence type="ECO:0000313" key="25">
    <source>
        <dbReference type="Proteomes" id="UP000269793"/>
    </source>
</evidence>
<dbReference type="SUPFAM" id="SSF63380">
    <property type="entry name" value="Riboflavin synthase domain-like"/>
    <property type="match status" value="1"/>
</dbReference>
<dbReference type="AlphaFoldDB" id="A0A3G2RZ56"/>
<comment type="similarity">
    <text evidence="20 21">In the C-terminal section; belongs to the flavoprotein pyridine nucleotide cytochrome reductase family.</text>
</comment>
<keyword evidence="25" id="KW-1185">Reference proteome</keyword>
<accession>A0A3G2RZ56</accession>
<comment type="similarity">
    <text evidence="20">Belongs to the NADPH--cytochrome P450 reductase family.</text>
</comment>
<dbReference type="Gene3D" id="2.40.30.10">
    <property type="entry name" value="Translation factors"/>
    <property type="match status" value="1"/>
</dbReference>
<dbReference type="InterPro" id="IPR039261">
    <property type="entry name" value="FNR_nucleotide-bd"/>
</dbReference>
<dbReference type="OrthoDB" id="1856718at2759"/>
<comment type="catalytic activity">
    <reaction evidence="19 20 21">
        <text>2 oxidized [cytochrome P450] + NADPH = 2 reduced [cytochrome P450] + NADP(+) + H(+)</text>
        <dbReference type="Rhea" id="RHEA:24040"/>
        <dbReference type="Rhea" id="RHEA-COMP:14627"/>
        <dbReference type="Rhea" id="RHEA-COMP:14628"/>
        <dbReference type="ChEBI" id="CHEBI:15378"/>
        <dbReference type="ChEBI" id="CHEBI:55376"/>
        <dbReference type="ChEBI" id="CHEBI:57783"/>
        <dbReference type="ChEBI" id="CHEBI:58349"/>
        <dbReference type="ChEBI" id="CHEBI:60344"/>
        <dbReference type="EC" id="1.6.2.4"/>
    </reaction>
</comment>
<dbReference type="PANTHER" id="PTHR19384:SF17">
    <property type="entry name" value="NADPH--CYTOCHROME P450 REDUCTASE"/>
    <property type="match status" value="1"/>
</dbReference>
<dbReference type="InterPro" id="IPR001709">
    <property type="entry name" value="Flavoprot_Pyr_Nucl_cyt_Rdtase"/>
</dbReference>
<dbReference type="CDD" id="cd06204">
    <property type="entry name" value="CYPOR"/>
    <property type="match status" value="1"/>
</dbReference>
<reference evidence="24 25" key="1">
    <citation type="submission" date="2018-10" db="EMBL/GenBank/DDBJ databases">
        <title>Complete genome sequence of Malassezia restricta CBS 7877.</title>
        <authorList>
            <person name="Morand S.C."/>
            <person name="Bertignac M."/>
            <person name="Iltis A."/>
            <person name="Kolder I."/>
            <person name="Pirovano W."/>
            <person name="Jourdain R."/>
            <person name="Clavaud C."/>
        </authorList>
    </citation>
    <scope>NUCLEOTIDE SEQUENCE [LARGE SCALE GENOMIC DNA]</scope>
    <source>
        <strain evidence="24 25">CBS 7877</strain>
    </source>
</reference>
<feature type="binding site" evidence="20">
    <location>
        <begin position="61"/>
        <end position="66"/>
    </location>
    <ligand>
        <name>FMN</name>
        <dbReference type="ChEBI" id="CHEBI:58210"/>
    </ligand>
</feature>
<dbReference type="GO" id="GO:0005886">
    <property type="term" value="C:plasma membrane"/>
    <property type="evidence" value="ECO:0007669"/>
    <property type="project" value="UniProtKB-SubCell"/>
</dbReference>
<comment type="function">
    <text evidence="20">This enzyme is required for electron transfer from NADP to cytochrome P450 in microsomes. It can also provide electron transfer to heme oxygenase and cytochrome B5. Involved in ergosterol biosynthesis.</text>
</comment>
<comment type="similarity">
    <text evidence="20">In the N-terminal section; belongs to the flavodoxin family.</text>
</comment>
<evidence type="ECO:0000256" key="21">
    <source>
        <dbReference type="PIRNR" id="PIRNR000208"/>
    </source>
</evidence>
<evidence type="ECO:0000256" key="15">
    <source>
        <dbReference type="ARBA" id="ARBA00023128"/>
    </source>
</evidence>
<evidence type="ECO:0000256" key="10">
    <source>
        <dbReference type="ARBA" id="ARBA00022955"/>
    </source>
</evidence>
<comment type="cofactor">
    <cofactor evidence="20">
        <name>FAD</name>
        <dbReference type="ChEBI" id="CHEBI:57692"/>
    </cofactor>
    <text evidence="20">Binds 1 FAD per monomer.</text>
</comment>
<comment type="caution">
    <text evidence="20">Lacks conserved residue(s) required for the propagation of feature annotation.</text>
</comment>
<keyword evidence="1 20" id="KW-1003">Cell membrane</keyword>
<dbReference type="Gene3D" id="3.40.50.360">
    <property type="match status" value="1"/>
</dbReference>
<feature type="binding site" evidence="20">
    <location>
        <position position="188"/>
    </location>
    <ligand>
        <name>FMN</name>
        <dbReference type="ChEBI" id="CHEBI:58210"/>
    </ligand>
</feature>
<feature type="binding site" evidence="20">
    <location>
        <begin position="153"/>
        <end position="162"/>
    </location>
    <ligand>
        <name>FMN</name>
        <dbReference type="ChEBI" id="CHEBI:58210"/>
    </ligand>
</feature>
<dbReference type="Gene3D" id="3.40.50.80">
    <property type="entry name" value="Nucleotide-binding domain of ferredoxin-NADP reductase (FNR) module"/>
    <property type="match status" value="1"/>
</dbReference>
<evidence type="ECO:0000256" key="9">
    <source>
        <dbReference type="ARBA" id="ARBA00022857"/>
    </source>
</evidence>
<dbReference type="InterPro" id="IPR008254">
    <property type="entry name" value="Flavodoxin/NO_synth"/>
</dbReference>
<dbReference type="FunFam" id="3.40.50.360:FF:000024">
    <property type="entry name" value="NADPH--cytochrome P450 reductase"/>
    <property type="match status" value="1"/>
</dbReference>
<dbReference type="GO" id="GO:0005829">
    <property type="term" value="C:cytosol"/>
    <property type="evidence" value="ECO:0007669"/>
    <property type="project" value="TreeGrafter"/>
</dbReference>
<keyword evidence="5" id="KW-0812">Transmembrane</keyword>
<keyword evidence="14 20" id="KW-0443">Lipid metabolism</keyword>
<keyword evidence="13 20" id="KW-0756">Sterol biosynthesis</keyword>
<proteinExistence type="inferred from homology"/>
<keyword evidence="18 20" id="KW-0753">Steroid metabolism</keyword>
<dbReference type="InterPro" id="IPR001433">
    <property type="entry name" value="OxRdtase_FAD/NAD-bd"/>
</dbReference>
<feature type="binding site" evidence="20">
    <location>
        <begin position="627"/>
        <end position="628"/>
    </location>
    <ligand>
        <name>NADP(+)</name>
        <dbReference type="ChEBI" id="CHEBI:58349"/>
    </ligand>
</feature>
<feature type="binding site" evidence="20">
    <location>
        <begin position="637"/>
        <end position="641"/>
    </location>
    <ligand>
        <name>NADP(+)</name>
        <dbReference type="ChEBI" id="CHEBI:58349"/>
    </ligand>
</feature>
<keyword evidence="10 20" id="KW-0752">Steroid biosynthesis</keyword>
<dbReference type="EC" id="1.6.2.4" evidence="20 21"/>
<evidence type="ECO:0000256" key="16">
    <source>
        <dbReference type="ARBA" id="ARBA00023136"/>
    </source>
</evidence>
<feature type="binding site" evidence="20">
    <location>
        <position position="277"/>
    </location>
    <ligand>
        <name>NADP(+)</name>
        <dbReference type="ChEBI" id="CHEBI:58349"/>
    </ligand>
</feature>
<comment type="cofactor">
    <cofactor evidence="20">
        <name>FMN</name>
        <dbReference type="ChEBI" id="CHEBI:58210"/>
    </cofactor>
    <text evidence="20">Binds 1 FMN per monomer.</text>
</comment>
<evidence type="ECO:0000256" key="7">
    <source>
        <dbReference type="ARBA" id="ARBA00022824"/>
    </source>
</evidence>
<dbReference type="InterPro" id="IPR029039">
    <property type="entry name" value="Flavoprotein-like_sf"/>
</dbReference>
<keyword evidence="11" id="KW-1133">Transmembrane helix</keyword>
<evidence type="ECO:0000256" key="18">
    <source>
        <dbReference type="ARBA" id="ARBA00023221"/>
    </source>
</evidence>
<feature type="domain" description="FAD-binding FR-type" evidence="23">
    <location>
        <begin position="256"/>
        <end position="520"/>
    </location>
</feature>
<evidence type="ECO:0000256" key="14">
    <source>
        <dbReference type="ARBA" id="ARBA00023098"/>
    </source>
</evidence>
<dbReference type="PANTHER" id="PTHR19384">
    <property type="entry name" value="NITRIC OXIDE SYNTHASE-RELATED"/>
    <property type="match status" value="1"/>
</dbReference>
<dbReference type="PIRSF" id="PIRSF000208">
    <property type="entry name" value="P450R"/>
    <property type="match status" value="1"/>
</dbReference>
<dbReference type="GO" id="GO:0050660">
    <property type="term" value="F:flavin adenine dinucleotide binding"/>
    <property type="evidence" value="ECO:0007669"/>
    <property type="project" value="UniProtKB-UniRule"/>
</dbReference>
<dbReference type="PRINTS" id="PR00371">
    <property type="entry name" value="FPNCR"/>
</dbReference>
<evidence type="ECO:0000256" key="6">
    <source>
        <dbReference type="ARBA" id="ARBA00022787"/>
    </source>
</evidence>
<evidence type="ECO:0000256" key="2">
    <source>
        <dbReference type="ARBA" id="ARBA00022516"/>
    </source>
</evidence>
<dbReference type="InterPro" id="IPR003097">
    <property type="entry name" value="CysJ-like_FAD-binding"/>
</dbReference>
<keyword evidence="16 20" id="KW-0472">Membrane</keyword>
<dbReference type="PRINTS" id="PR00369">
    <property type="entry name" value="FLAVODOXIN"/>
</dbReference>
<dbReference type="STRING" id="425264.A0A3G2RZ56"/>
<dbReference type="GO" id="GO:0003958">
    <property type="term" value="F:NADPH-hemoprotein reductase activity"/>
    <property type="evidence" value="ECO:0007669"/>
    <property type="project" value="UniProtKB-UniRule"/>
</dbReference>
<feature type="binding site" evidence="20">
    <location>
        <begin position="461"/>
        <end position="463"/>
    </location>
    <ligand>
        <name>FAD</name>
        <dbReference type="ChEBI" id="CHEBI:57692"/>
    </ligand>
</feature>
<name>A0A3G2RZ56_MALR7</name>
<evidence type="ECO:0000256" key="1">
    <source>
        <dbReference type="ARBA" id="ARBA00022475"/>
    </source>
</evidence>
<dbReference type="SUPFAM" id="SSF52218">
    <property type="entry name" value="Flavoproteins"/>
    <property type="match status" value="1"/>
</dbReference>
<evidence type="ECO:0000256" key="17">
    <source>
        <dbReference type="ARBA" id="ARBA00023166"/>
    </source>
</evidence>
<dbReference type="Proteomes" id="UP000269793">
    <property type="component" value="Chromosome I"/>
</dbReference>
<gene>
    <name evidence="24" type="primary">CPR</name>
    <name evidence="24" type="ORF">DNF11_0054</name>
</gene>
<protein>
    <recommendedName>
        <fullName evidence="20 21">NADPH--cytochrome P450 reductase</fullName>
        <shortName evidence="20">CPR</shortName>
        <shortName evidence="20">P450R</shortName>
        <ecNumber evidence="20 21">1.6.2.4</ecNumber>
    </recommendedName>
</protein>
<keyword evidence="17 20" id="KW-1207">Sterol metabolism</keyword>
<dbReference type="FunFam" id="3.40.50.80:FF:000018">
    <property type="entry name" value="NADPH--cytochrome P450 reductase"/>
    <property type="match status" value="1"/>
</dbReference>
<dbReference type="InterPro" id="IPR023173">
    <property type="entry name" value="NADPH_Cyt_P450_Rdtase_alpha"/>
</dbReference>
<feature type="binding site" evidence="20">
    <location>
        <position position="674"/>
    </location>
    <ligand>
        <name>NADP(+)</name>
        <dbReference type="ChEBI" id="CHEBI:58349"/>
    </ligand>
</feature>
<evidence type="ECO:0000256" key="5">
    <source>
        <dbReference type="ARBA" id="ARBA00022692"/>
    </source>
</evidence>
<feature type="domain" description="Flavodoxin-like" evidence="22">
    <location>
        <begin position="55"/>
        <end position="204"/>
    </location>
</feature>
<keyword evidence="12 20" id="KW-0560">Oxidoreductase</keyword>
<dbReference type="GO" id="GO:0005741">
    <property type="term" value="C:mitochondrial outer membrane"/>
    <property type="evidence" value="ECO:0007669"/>
    <property type="project" value="UniProtKB-SubCell"/>
</dbReference>
<dbReference type="Gene3D" id="1.20.990.10">
    <property type="entry name" value="NADPH-cytochrome p450 Reductase, Chain A, domain 3"/>
    <property type="match status" value="1"/>
</dbReference>
<evidence type="ECO:0000259" key="23">
    <source>
        <dbReference type="PROSITE" id="PS51384"/>
    </source>
</evidence>
<dbReference type="FunFam" id="1.20.990.10:FF:000009">
    <property type="entry name" value="NADPH--cytochrome P450 reductase"/>
    <property type="match status" value="1"/>
</dbReference>
<keyword evidence="4 20" id="KW-0288">FMN</keyword>
<dbReference type="VEuPathDB" id="FungiDB:DNF11_0054"/>
<feature type="binding site" evidence="20">
    <location>
        <begin position="443"/>
        <end position="446"/>
    </location>
    <ligand>
        <name>FAD</name>
        <dbReference type="ChEBI" id="CHEBI:57692"/>
    </ligand>
</feature>
<dbReference type="EMBL" id="CP033148">
    <property type="protein sequence ID" value="AYO41004.1"/>
    <property type="molecule type" value="Genomic_DNA"/>
</dbReference>
<dbReference type="InterPro" id="IPR023208">
    <property type="entry name" value="P450R"/>
</dbReference>
<keyword evidence="7 20" id="KW-0256">Endoplasmic reticulum</keyword>
<evidence type="ECO:0000259" key="22">
    <source>
        <dbReference type="PROSITE" id="PS50902"/>
    </source>
</evidence>
<comment type="subcellular location">
    <subcellularLocation>
        <location evidence="20">Endoplasmic reticulum membrane</location>
        <topology evidence="20">Single-pass membrane protein</topology>
        <orientation evidence="20">Cytoplasmic side</orientation>
    </subcellularLocation>
    <subcellularLocation>
        <location evidence="20">Mitochondrion outer membrane</location>
        <topology evidence="20">Single-pass membrane protein</topology>
        <orientation evidence="20">Cytoplasmic side</orientation>
    </subcellularLocation>
    <subcellularLocation>
        <location evidence="20">Cell membrane</location>
        <topology evidence="20">Single-pass membrane protein</topology>
        <orientation evidence="20">Cytoplasmic side</orientation>
    </subcellularLocation>
</comment>
<keyword evidence="3 20" id="KW-0285">Flavoprotein</keyword>
<sequence length="713" mass="80233">MGGYALWLVSAVVGVLTLYFLRGIFASKEPDVPTIEDDGDGAHFVERLQQQKKRIIIFFGSQTGTAEEYAVRIAREIKSRYGTSPMVVDPESEEMDKLDLLPEDCVAVFVMATYGEGDPTDNAVGMTEFLMSDDVAFQNGSTLENLHYVAFGLGNSTYEYFNEAIRRLDKRLQELGAHRIGERGEGDDEKGLEDDYMLWKDPMFEELAAYLGLEEGATGDLSDFAVTELDEAPSKLYEGEYHPRGLNGMLGNHDARNPYPAPVVHSRELFHEGTASRSCVHMEFDIKGTGITYQHGDHLGVWPSNPEVQVERFLSVLGLWEKRGTPISVKSLDPQLAKVPFPVPTTYEAIARYYLDINALASRQALSSFAPFAPHEAARAELLRLSKDRDYFRERVSDHSFKIAQVLQLVAGDSLADEDIPRSTHWSLPFDRIISCIPRLSPRYYSISSSPKLSPDHIHITVVGLRYTPPLAVVDTFGLASNFVSAVKMAMHNETPALGDPRYGAPVYQLDGPKGKYLSTSDEGQKAVKVPIHVRRSTFRLPTSTKVPIIMVGPGTGVAPFRSFVQERVSTARRARDKLGPDALSDWAHLHLYYGCRRRDEDFLYRDEWDEYAKELDNKLKLRLSLSREVFKPDGSKLYVQDLIWEDREYIADAILNKRGYVYICGEGKGMCHDVEHTLARILGEAKGADEEVGRQELKLLHDKNRMMLDVWS</sequence>
<feature type="binding site" evidence="20">
    <location>
        <position position="467"/>
    </location>
    <ligand>
        <name>FAD</name>
        <dbReference type="ChEBI" id="CHEBI:57692"/>
    </ligand>
</feature>
<keyword evidence="15 20" id="KW-0496">Mitochondrion</keyword>
<evidence type="ECO:0000256" key="20">
    <source>
        <dbReference type="HAMAP-Rule" id="MF_03212"/>
    </source>
</evidence>